<dbReference type="STRING" id="311334.SAMN05421846_1171"/>
<dbReference type="EMBL" id="FNDW01000017">
    <property type="protein sequence ID" value="SDI87284.1"/>
    <property type="molecule type" value="Genomic_DNA"/>
</dbReference>
<reference evidence="2" key="1">
    <citation type="submission" date="2016-10" db="EMBL/GenBank/DDBJ databases">
        <authorList>
            <person name="Varghese N."/>
            <person name="Submissions S."/>
        </authorList>
    </citation>
    <scope>NUCLEOTIDE SEQUENCE [LARGE SCALE GENOMIC DNA]</scope>
    <source>
        <strain evidence="2">DSM 17071</strain>
    </source>
</reference>
<evidence type="ECO:0008006" key="3">
    <source>
        <dbReference type="Google" id="ProtNLM"/>
    </source>
</evidence>
<dbReference type="RefSeq" id="WP_089861410.1">
    <property type="nucleotide sequence ID" value="NZ_FNDW01000017.1"/>
</dbReference>
<name>A0A1G8P466_9FLAO</name>
<dbReference type="OrthoDB" id="2972467at2"/>
<sequence>MTKINDPANLNGKLFGYEIKYNNPENPSNAPARFNGNIAEVDWMTGTVPNGTKRRYSYQYDGLNRLLQRVYSQPGSSVSANDYFSEILSYDINGNISTLKRFSAPSTGTTAEKIDDLIYNYTGNRLDKITLPVGVVNNPSGYNALQNTISYDLNGNMTIHPDKGITAITYNYLNLPSVVTNSSGRSSYKVDYLYRADGTKIKKSLNNLSSV</sequence>
<accession>A0A1G8P466</accession>
<evidence type="ECO:0000313" key="2">
    <source>
        <dbReference type="Proteomes" id="UP000198869"/>
    </source>
</evidence>
<keyword evidence="2" id="KW-1185">Reference proteome</keyword>
<dbReference type="AlphaFoldDB" id="A0A1G8P466"/>
<organism evidence="1 2">
    <name type="scientific">Chryseobacterium taeanense</name>
    <dbReference type="NCBI Taxonomy" id="311334"/>
    <lineage>
        <taxon>Bacteria</taxon>
        <taxon>Pseudomonadati</taxon>
        <taxon>Bacteroidota</taxon>
        <taxon>Flavobacteriia</taxon>
        <taxon>Flavobacteriales</taxon>
        <taxon>Weeksellaceae</taxon>
        <taxon>Chryseobacterium group</taxon>
        <taxon>Chryseobacterium</taxon>
    </lineage>
</organism>
<evidence type="ECO:0000313" key="1">
    <source>
        <dbReference type="EMBL" id="SDI87284.1"/>
    </source>
</evidence>
<proteinExistence type="predicted"/>
<gene>
    <name evidence="1" type="ORF">SAMN05421846_1171</name>
</gene>
<protein>
    <recommendedName>
        <fullName evidence="3">YD repeat-containing protein</fullName>
    </recommendedName>
</protein>
<dbReference type="Gene3D" id="2.180.10.10">
    <property type="entry name" value="RHS repeat-associated core"/>
    <property type="match status" value="1"/>
</dbReference>
<dbReference type="Proteomes" id="UP000198869">
    <property type="component" value="Unassembled WGS sequence"/>
</dbReference>